<dbReference type="EMBL" id="JACNEP010000002">
    <property type="protein sequence ID" value="MBC3764827.1"/>
    <property type="molecule type" value="Genomic_DNA"/>
</dbReference>
<dbReference type="Proteomes" id="UP000601768">
    <property type="component" value="Unassembled WGS sequence"/>
</dbReference>
<dbReference type="AlphaFoldDB" id="A0A8J6M0G3"/>
<reference evidence="3" key="2">
    <citation type="submission" date="2020-08" db="EMBL/GenBank/DDBJ databases">
        <authorList>
            <person name="Lai Q."/>
        </authorList>
    </citation>
    <scope>NUCLEOTIDE SEQUENCE</scope>
    <source>
        <strain evidence="3">S27-2</strain>
    </source>
</reference>
<feature type="transmembrane region" description="Helical" evidence="1">
    <location>
        <begin position="142"/>
        <end position="163"/>
    </location>
</feature>
<evidence type="ECO:0000313" key="4">
    <source>
        <dbReference type="Proteomes" id="UP000601768"/>
    </source>
</evidence>
<dbReference type="PANTHER" id="PTHR39430:SF1">
    <property type="entry name" value="PROTEASE"/>
    <property type="match status" value="1"/>
</dbReference>
<comment type="caution">
    <text evidence="3">The sequence shown here is derived from an EMBL/GenBank/DDBJ whole genome shotgun (WGS) entry which is preliminary data.</text>
</comment>
<dbReference type="InterPro" id="IPR003675">
    <property type="entry name" value="Rce1/LyrA-like_dom"/>
</dbReference>
<keyword evidence="1" id="KW-1133">Transmembrane helix</keyword>
<dbReference type="GO" id="GO:0080120">
    <property type="term" value="P:CAAX-box protein maturation"/>
    <property type="evidence" value="ECO:0007669"/>
    <property type="project" value="UniProtKB-ARBA"/>
</dbReference>
<name>A0A8J6M0G3_9ALTE</name>
<feature type="transmembrane region" description="Helical" evidence="1">
    <location>
        <begin position="78"/>
        <end position="101"/>
    </location>
</feature>
<feature type="transmembrane region" description="Helical" evidence="1">
    <location>
        <begin position="228"/>
        <end position="251"/>
    </location>
</feature>
<keyword evidence="4" id="KW-1185">Reference proteome</keyword>
<keyword evidence="1" id="KW-0472">Membrane</keyword>
<protein>
    <submittedName>
        <fullName evidence="3">CPBP family intramembrane metalloprotease</fullName>
    </submittedName>
</protein>
<evidence type="ECO:0000256" key="1">
    <source>
        <dbReference type="SAM" id="Phobius"/>
    </source>
</evidence>
<dbReference type="GO" id="GO:0008237">
    <property type="term" value="F:metallopeptidase activity"/>
    <property type="evidence" value="ECO:0007669"/>
    <property type="project" value="UniProtKB-KW"/>
</dbReference>
<keyword evidence="3" id="KW-0482">Metalloprotease</keyword>
<feature type="transmembrane region" description="Helical" evidence="1">
    <location>
        <begin position="191"/>
        <end position="208"/>
    </location>
</feature>
<feature type="domain" description="CAAX prenyl protease 2/Lysostaphin resistance protein A-like" evidence="2">
    <location>
        <begin position="119"/>
        <end position="204"/>
    </location>
</feature>
<dbReference type="GO" id="GO:0004175">
    <property type="term" value="F:endopeptidase activity"/>
    <property type="evidence" value="ECO:0007669"/>
    <property type="project" value="UniProtKB-ARBA"/>
</dbReference>
<feature type="transmembrane region" description="Helical" evidence="1">
    <location>
        <begin position="113"/>
        <end position="130"/>
    </location>
</feature>
<keyword evidence="3" id="KW-0645">Protease</keyword>
<evidence type="ECO:0000313" key="3">
    <source>
        <dbReference type="EMBL" id="MBC3764827.1"/>
    </source>
</evidence>
<dbReference type="Pfam" id="PF02517">
    <property type="entry name" value="Rce1-like"/>
    <property type="match status" value="1"/>
</dbReference>
<gene>
    <name evidence="3" type="ORF">H8B19_02995</name>
</gene>
<feature type="transmembrane region" description="Helical" evidence="1">
    <location>
        <begin position="169"/>
        <end position="186"/>
    </location>
</feature>
<dbReference type="PANTHER" id="PTHR39430">
    <property type="entry name" value="MEMBRANE-ASSOCIATED PROTEASE-RELATED"/>
    <property type="match status" value="1"/>
</dbReference>
<dbReference type="RefSeq" id="WP_186505303.1">
    <property type="nucleotide sequence ID" value="NZ_JACNEP010000002.1"/>
</dbReference>
<sequence>MEKHQIIVSKVAVFWGVLTLYLHFSGLILLPVAAEYRDLVTSLITIVLLLLLTCWLTHKRERGMRSIGLSWPANAPKALISGSLLGALISACILAIMTLLTPISVNWADNIDYANAIGYSALILMALSVMEEIAFRALPLFYLQNVFGTRIAIYSTSVAFAFYHGLDPMNLLGPGVWGIFFAIMVLHYNNLVMATGLHFGLNWVQSFFSLKTGYATGIWDFNLSGQSALVATNTLGLFIHVMLLILAIVAVERLITNKANAT</sequence>
<reference evidence="3" key="1">
    <citation type="journal article" date="2018" name="Int. J. Syst. Evol. Microbiol.">
        <title>Neptunicella marina gen. nov., sp. nov., isolated from surface seawater.</title>
        <authorList>
            <person name="Liu X."/>
            <person name="Lai Q."/>
            <person name="Du Y."/>
            <person name="Zhang X."/>
            <person name="Liu Z."/>
            <person name="Sun F."/>
            <person name="Shao Z."/>
        </authorList>
    </citation>
    <scope>NUCLEOTIDE SEQUENCE</scope>
    <source>
        <strain evidence="3">S27-2</strain>
    </source>
</reference>
<keyword evidence="3" id="KW-0378">Hydrolase</keyword>
<organism evidence="3 4">
    <name type="scientific">Neptunicella marina</name>
    <dbReference type="NCBI Taxonomy" id="2125989"/>
    <lineage>
        <taxon>Bacteria</taxon>
        <taxon>Pseudomonadati</taxon>
        <taxon>Pseudomonadota</taxon>
        <taxon>Gammaproteobacteria</taxon>
        <taxon>Alteromonadales</taxon>
        <taxon>Alteromonadaceae</taxon>
        <taxon>Neptunicella</taxon>
    </lineage>
</organism>
<feature type="transmembrane region" description="Helical" evidence="1">
    <location>
        <begin position="12"/>
        <end position="33"/>
    </location>
</feature>
<evidence type="ECO:0000259" key="2">
    <source>
        <dbReference type="Pfam" id="PF02517"/>
    </source>
</evidence>
<proteinExistence type="predicted"/>
<accession>A0A8J6M0G3</accession>
<keyword evidence="1" id="KW-0812">Transmembrane</keyword>
<feature type="transmembrane region" description="Helical" evidence="1">
    <location>
        <begin position="39"/>
        <end position="57"/>
    </location>
</feature>